<keyword evidence="8 10" id="KW-0456">Lyase</keyword>
<dbReference type="InterPro" id="IPR000741">
    <property type="entry name" value="FBA_I"/>
</dbReference>
<dbReference type="EMBL" id="QOKY01000142">
    <property type="protein sequence ID" value="RMZ56505.1"/>
    <property type="molecule type" value="Genomic_DNA"/>
</dbReference>
<dbReference type="InterPro" id="IPR033904">
    <property type="entry name" value="Trans_IPPS_HH"/>
</dbReference>
<evidence type="ECO:0000313" key="11">
    <source>
        <dbReference type="EMBL" id="RMZ56505.1"/>
    </source>
</evidence>
<evidence type="ECO:0000256" key="8">
    <source>
        <dbReference type="ARBA" id="ARBA00023239"/>
    </source>
</evidence>
<gene>
    <name evidence="11" type="ORF">APUTEX25_001352</name>
</gene>
<proteinExistence type="inferred from homology"/>
<reference evidence="12" key="1">
    <citation type="journal article" date="2018" name="Algal Res.">
        <title>Characterization of plant carbon substrate utilization by Auxenochlorella protothecoides.</title>
        <authorList>
            <person name="Vogler B.W."/>
            <person name="Starkenburg S.R."/>
            <person name="Sudasinghe N."/>
            <person name="Schambach J.Y."/>
            <person name="Rollin J.A."/>
            <person name="Pattathil S."/>
            <person name="Barry A.N."/>
        </authorList>
    </citation>
    <scope>NUCLEOTIDE SEQUENCE [LARGE SCALE GENOMIC DNA]</scope>
    <source>
        <strain evidence="12">UTEX 25</strain>
    </source>
</reference>
<dbReference type="Proteomes" id="UP000279271">
    <property type="component" value="Unassembled WGS sequence"/>
</dbReference>
<dbReference type="GO" id="GO:0006096">
    <property type="term" value="P:glycolytic process"/>
    <property type="evidence" value="ECO:0007669"/>
    <property type="project" value="UniProtKB-UniPathway"/>
</dbReference>
<dbReference type="InterPro" id="IPR029768">
    <property type="entry name" value="Aldolase_I_AS"/>
</dbReference>
<comment type="pathway">
    <text evidence="2">Carbohydrate degradation; glycolysis; D-glyceraldehyde 3-phosphate and glycerone phosphate from D-glucose: step 4/4.</text>
</comment>
<organism evidence="11 12">
    <name type="scientific">Auxenochlorella protothecoides</name>
    <name type="common">Green microalga</name>
    <name type="synonym">Chlorella protothecoides</name>
    <dbReference type="NCBI Taxonomy" id="3075"/>
    <lineage>
        <taxon>Eukaryota</taxon>
        <taxon>Viridiplantae</taxon>
        <taxon>Chlorophyta</taxon>
        <taxon>core chlorophytes</taxon>
        <taxon>Trebouxiophyceae</taxon>
        <taxon>Chlorellales</taxon>
        <taxon>Chlorellaceae</taxon>
        <taxon>Auxenochlorella</taxon>
    </lineage>
</organism>
<evidence type="ECO:0000256" key="4">
    <source>
        <dbReference type="ARBA" id="ARBA00010387"/>
    </source>
</evidence>
<dbReference type="InterPro" id="IPR013785">
    <property type="entry name" value="Aldolase_TIM"/>
</dbReference>
<dbReference type="InterPro" id="IPR019845">
    <property type="entry name" value="Squalene/phytoene_synthase_CS"/>
</dbReference>
<evidence type="ECO:0000256" key="7">
    <source>
        <dbReference type="ARBA" id="ARBA00023152"/>
    </source>
</evidence>
<dbReference type="GO" id="GO:0051996">
    <property type="term" value="F:squalene synthase [NAD(P)H] activity"/>
    <property type="evidence" value="ECO:0007669"/>
    <property type="project" value="InterPro"/>
</dbReference>
<evidence type="ECO:0000256" key="9">
    <source>
        <dbReference type="ARBA" id="ARBA00023270"/>
    </source>
</evidence>
<evidence type="ECO:0000256" key="5">
    <source>
        <dbReference type="ARBA" id="ARBA00013068"/>
    </source>
</evidence>
<dbReference type="SUPFAM" id="SSF48576">
    <property type="entry name" value="Terpenoid synthases"/>
    <property type="match status" value="1"/>
</dbReference>
<keyword evidence="9" id="KW-0704">Schiff base</keyword>
<evidence type="ECO:0000256" key="1">
    <source>
        <dbReference type="ARBA" id="ARBA00000441"/>
    </source>
</evidence>
<comment type="caution">
    <text evidence="11">The sequence shown here is derived from an EMBL/GenBank/DDBJ whole genome shotgun (WGS) entry which is preliminary data.</text>
</comment>
<sequence length="484" mass="53354">MIGGMRMDLEKSRYETYDELYDYCYRVAGTVGLMSAPVMGIDTQYKGPLDPVYRAALSLGTANQLTNILRDVGEDAQQRSRVYLPLDELARFGISPGEVLEGTLARAPGQVDPRWAAFMRFQIERTRAVFSEAEGGIRQLSRDARWPVWSALILYRQILDAIEANGYDNFTRRAYVPKWRKLATLPSALVLAQAPWKTIASPGKGILAMDESNATCGKRLEGIGLENTVENRQTYRELLVTTPGLGEYISGLDGLDVRCGEYYRAGARFAKWRSVVSIPSGPTPLAVRDCAYGLARYAALAQSAGLVPIVEPEILLDGEHDIDRTLEVASAVWAETFKYLADNNVLFEGILLKPSMVTPGADSGNPAAPEVVADYTLRLLRRRVPPAVPGIMFLSGGQSELEATLNLNAMNQSPNPWHVSFSYARALQNSVLRTWKGEEANFEAAQKALIKRAAANSTAQRGQYDPANESEEAAKGMYEKGYTY</sequence>
<evidence type="ECO:0000256" key="3">
    <source>
        <dbReference type="ARBA" id="ARBA00006251"/>
    </source>
</evidence>
<dbReference type="SUPFAM" id="SSF51569">
    <property type="entry name" value="Aldolase"/>
    <property type="match status" value="1"/>
</dbReference>
<dbReference type="CDD" id="cd00683">
    <property type="entry name" value="Trans_IPPS_HH"/>
    <property type="match status" value="1"/>
</dbReference>
<comment type="similarity">
    <text evidence="3">Belongs to the phytoene/squalene synthase family.</text>
</comment>
<evidence type="ECO:0000256" key="10">
    <source>
        <dbReference type="RuleBase" id="RU003994"/>
    </source>
</evidence>
<name>A0A3M7L3C2_AUXPR</name>
<dbReference type="PROSITE" id="PS00158">
    <property type="entry name" value="ALDOLASE_CLASS_I"/>
    <property type="match status" value="1"/>
</dbReference>
<dbReference type="AlphaFoldDB" id="A0A3M7L3C2"/>
<dbReference type="UniPathway" id="UPA00109">
    <property type="reaction ID" value="UER00183"/>
</dbReference>
<keyword evidence="6" id="KW-0808">Transferase</keyword>
<dbReference type="Pfam" id="PF00274">
    <property type="entry name" value="Glycolytic"/>
    <property type="match status" value="1"/>
</dbReference>
<comment type="catalytic activity">
    <reaction evidence="1 10">
        <text>beta-D-fructose 1,6-bisphosphate = D-glyceraldehyde 3-phosphate + dihydroxyacetone phosphate</text>
        <dbReference type="Rhea" id="RHEA:14729"/>
        <dbReference type="ChEBI" id="CHEBI:32966"/>
        <dbReference type="ChEBI" id="CHEBI:57642"/>
        <dbReference type="ChEBI" id="CHEBI:59776"/>
        <dbReference type="EC" id="4.1.2.13"/>
    </reaction>
</comment>
<dbReference type="GO" id="GO:0004332">
    <property type="term" value="F:fructose-bisphosphate aldolase activity"/>
    <property type="evidence" value="ECO:0007669"/>
    <property type="project" value="UniProtKB-EC"/>
</dbReference>
<dbReference type="PROSITE" id="PS01045">
    <property type="entry name" value="SQUALEN_PHYTOEN_SYN_2"/>
    <property type="match status" value="1"/>
</dbReference>
<dbReference type="InterPro" id="IPR008949">
    <property type="entry name" value="Isoprenoid_synthase_dom_sf"/>
</dbReference>
<dbReference type="InterPro" id="IPR002060">
    <property type="entry name" value="Squ/phyt_synthse"/>
</dbReference>
<dbReference type="NCBIfam" id="NF033379">
    <property type="entry name" value="FrucBisAld_I"/>
    <property type="match status" value="1"/>
</dbReference>
<dbReference type="Gene3D" id="3.20.20.70">
    <property type="entry name" value="Aldolase class I"/>
    <property type="match status" value="2"/>
</dbReference>
<dbReference type="Pfam" id="PF00494">
    <property type="entry name" value="SQS_PSY"/>
    <property type="match status" value="1"/>
</dbReference>
<evidence type="ECO:0000256" key="6">
    <source>
        <dbReference type="ARBA" id="ARBA00022679"/>
    </source>
</evidence>
<protein>
    <recommendedName>
        <fullName evidence="5 10">Fructose-bisphosphate aldolase</fullName>
        <ecNumber evidence="5 10">4.1.2.13</ecNumber>
    </recommendedName>
</protein>
<keyword evidence="7 10" id="KW-0324">Glycolysis</keyword>
<comment type="similarity">
    <text evidence="4 10">Belongs to the class I fructose-bisphosphate aldolase family.</text>
</comment>
<dbReference type="PROSITE" id="PS01044">
    <property type="entry name" value="SQUALEN_PHYTOEN_SYN_1"/>
    <property type="match status" value="1"/>
</dbReference>
<dbReference type="PANTHER" id="PTHR11627">
    <property type="entry name" value="FRUCTOSE-BISPHOSPHATE ALDOLASE"/>
    <property type="match status" value="1"/>
</dbReference>
<dbReference type="Gene3D" id="1.10.600.10">
    <property type="entry name" value="Farnesyl Diphosphate Synthase"/>
    <property type="match status" value="1"/>
</dbReference>
<dbReference type="EC" id="4.1.2.13" evidence="5 10"/>
<accession>A0A3M7L3C2</accession>
<evidence type="ECO:0000313" key="12">
    <source>
        <dbReference type="Proteomes" id="UP000279271"/>
    </source>
</evidence>
<evidence type="ECO:0000256" key="2">
    <source>
        <dbReference type="ARBA" id="ARBA00004714"/>
    </source>
</evidence>